<keyword evidence="1" id="KW-0378">Hydrolase</keyword>
<dbReference type="EMBL" id="PXOA01000243">
    <property type="protein sequence ID" value="RFU77963.1"/>
    <property type="molecule type" value="Genomic_DNA"/>
</dbReference>
<dbReference type="PANTHER" id="PTHR48081">
    <property type="entry name" value="AB HYDROLASE SUPERFAMILY PROTEIN C4A8.06C"/>
    <property type="match status" value="1"/>
</dbReference>
<proteinExistence type="predicted"/>
<dbReference type="Pfam" id="PF07859">
    <property type="entry name" value="Abhydrolase_3"/>
    <property type="match status" value="1"/>
</dbReference>
<dbReference type="Proteomes" id="UP000266272">
    <property type="component" value="Unassembled WGS sequence"/>
</dbReference>
<feature type="domain" description="Alpha/beta hydrolase fold-3" evidence="2">
    <location>
        <begin position="111"/>
        <end position="319"/>
    </location>
</feature>
<dbReference type="InterPro" id="IPR050300">
    <property type="entry name" value="GDXG_lipolytic_enzyme"/>
</dbReference>
<dbReference type="AlphaFoldDB" id="A0A395NPV4"/>
<name>A0A395NPV4_TRIAR</name>
<evidence type="ECO:0000259" key="2">
    <source>
        <dbReference type="Pfam" id="PF07859"/>
    </source>
</evidence>
<evidence type="ECO:0000313" key="4">
    <source>
        <dbReference type="Proteomes" id="UP000266272"/>
    </source>
</evidence>
<dbReference type="OrthoDB" id="433474at2759"/>
<protein>
    <submittedName>
        <fullName evidence="3">Lipase</fullName>
    </submittedName>
</protein>
<evidence type="ECO:0000256" key="1">
    <source>
        <dbReference type="ARBA" id="ARBA00022801"/>
    </source>
</evidence>
<accession>A0A395NPV4</accession>
<comment type="caution">
    <text evidence="3">The sequence shown here is derived from an EMBL/GenBank/DDBJ whole genome shotgun (WGS) entry which is preliminary data.</text>
</comment>
<organism evidence="3 4">
    <name type="scientific">Trichoderma arundinaceum</name>
    <dbReference type="NCBI Taxonomy" id="490622"/>
    <lineage>
        <taxon>Eukaryota</taxon>
        <taxon>Fungi</taxon>
        <taxon>Dikarya</taxon>
        <taxon>Ascomycota</taxon>
        <taxon>Pezizomycotina</taxon>
        <taxon>Sordariomycetes</taxon>
        <taxon>Hypocreomycetidae</taxon>
        <taxon>Hypocreales</taxon>
        <taxon>Hypocreaceae</taxon>
        <taxon>Trichoderma</taxon>
    </lineage>
</organism>
<dbReference type="InterPro" id="IPR029058">
    <property type="entry name" value="AB_hydrolase_fold"/>
</dbReference>
<evidence type="ECO:0000313" key="3">
    <source>
        <dbReference type="EMBL" id="RFU77963.1"/>
    </source>
</evidence>
<keyword evidence="4" id="KW-1185">Reference proteome</keyword>
<dbReference type="SUPFAM" id="SSF53474">
    <property type="entry name" value="alpha/beta-Hydrolases"/>
    <property type="match status" value="1"/>
</dbReference>
<dbReference type="STRING" id="490622.A0A395NPV4"/>
<gene>
    <name evidence="3" type="ORF">TARUN_4259</name>
</gene>
<dbReference type="InterPro" id="IPR013094">
    <property type="entry name" value="AB_hydrolase_3"/>
</dbReference>
<dbReference type="GO" id="GO:0016787">
    <property type="term" value="F:hydrolase activity"/>
    <property type="evidence" value="ECO:0007669"/>
    <property type="project" value="UniProtKB-KW"/>
</dbReference>
<dbReference type="Gene3D" id="3.40.50.1820">
    <property type="entry name" value="alpha/beta hydrolase"/>
    <property type="match status" value="1"/>
</dbReference>
<sequence length="347" mass="37915">MAQKNSTYPYPYSQAAQLDSRIKIPRPVIDPALVPIIDSYLFPEEVDLDFMRGLSASGDNEAYISNSETIIKSAPHLNHTEYLVPGPNGNSVTLSIFTPKNPTSAALPALYHIHGGGMIAGDRFSGVAELIDILHDIECVLISVEYRLAPETRAPGPAEDCYAGLVWTSENAATIGIDPASIVIWGVSGGAALAAVTCLMARDRKIPAIPIKGQMLLSPMLDDRCDSISDQQFEYGSPWCGISNRMAWEYVIGEDRGTDKVTPYQSPSRAENLANLPSTYIDAAECEVFRDPAVLYATNMWRCGSTCELHIWPGAFHLFDGMDNPSVPLIHAAIIAKRTWIERIMLS</sequence>
<dbReference type="PANTHER" id="PTHR48081:SF8">
    <property type="entry name" value="ALPHA_BETA HYDROLASE FOLD-3 DOMAIN-CONTAINING PROTEIN-RELATED"/>
    <property type="match status" value="1"/>
</dbReference>
<reference evidence="3 4" key="1">
    <citation type="journal article" date="2018" name="PLoS Pathog.">
        <title>Evolution of structural diversity of trichothecenes, a family of toxins produced by plant pathogenic and entomopathogenic fungi.</title>
        <authorList>
            <person name="Proctor R.H."/>
            <person name="McCormick S.P."/>
            <person name="Kim H.S."/>
            <person name="Cardoza R.E."/>
            <person name="Stanley A.M."/>
            <person name="Lindo L."/>
            <person name="Kelly A."/>
            <person name="Brown D.W."/>
            <person name="Lee T."/>
            <person name="Vaughan M.M."/>
            <person name="Alexander N.J."/>
            <person name="Busman M."/>
            <person name="Gutierrez S."/>
        </authorList>
    </citation>
    <scope>NUCLEOTIDE SEQUENCE [LARGE SCALE GENOMIC DNA]</scope>
    <source>
        <strain evidence="3 4">IBT 40837</strain>
    </source>
</reference>